<accession>A0ABP9W2K1</accession>
<organism evidence="1 2">
    <name type="scientific">Novipirellula caenicola</name>
    <dbReference type="NCBI Taxonomy" id="1536901"/>
    <lineage>
        <taxon>Bacteria</taxon>
        <taxon>Pseudomonadati</taxon>
        <taxon>Planctomycetota</taxon>
        <taxon>Planctomycetia</taxon>
        <taxon>Pirellulales</taxon>
        <taxon>Pirellulaceae</taxon>
        <taxon>Novipirellula</taxon>
    </lineage>
</organism>
<proteinExistence type="predicted"/>
<dbReference type="Proteomes" id="UP001416858">
    <property type="component" value="Unassembled WGS sequence"/>
</dbReference>
<protein>
    <submittedName>
        <fullName evidence="1">Uncharacterized protein</fullName>
    </submittedName>
</protein>
<evidence type="ECO:0000313" key="1">
    <source>
        <dbReference type="EMBL" id="GAA5510740.1"/>
    </source>
</evidence>
<evidence type="ECO:0000313" key="2">
    <source>
        <dbReference type="Proteomes" id="UP001416858"/>
    </source>
</evidence>
<gene>
    <name evidence="1" type="ORF">Rcae01_06250</name>
</gene>
<reference evidence="1 2" key="1">
    <citation type="submission" date="2024-02" db="EMBL/GenBank/DDBJ databases">
        <title>Rhodopirellula caenicola NBRC 110016.</title>
        <authorList>
            <person name="Ichikawa N."/>
            <person name="Katano-Makiyama Y."/>
            <person name="Hidaka K."/>
        </authorList>
    </citation>
    <scope>NUCLEOTIDE SEQUENCE [LARGE SCALE GENOMIC DNA]</scope>
    <source>
        <strain evidence="1 2">NBRC 110016</strain>
    </source>
</reference>
<comment type="caution">
    <text evidence="1">The sequence shown here is derived from an EMBL/GenBank/DDBJ whole genome shotgun (WGS) entry which is preliminary data.</text>
</comment>
<dbReference type="EMBL" id="BAABRO010000027">
    <property type="protein sequence ID" value="GAA5510740.1"/>
    <property type="molecule type" value="Genomic_DNA"/>
</dbReference>
<keyword evidence="2" id="KW-1185">Reference proteome</keyword>
<sequence length="44" mass="4995">MHGLDCRWEHGVIGTQEGSVVIVTQSLLVGLDARPRLSHYLFFR</sequence>
<name>A0ABP9W2K1_9BACT</name>